<keyword evidence="2" id="KW-0121">Carboxypeptidase</keyword>
<name>A0A914DQ04_9BILA</name>
<dbReference type="Gene3D" id="3.40.50.1820">
    <property type="entry name" value="alpha/beta hydrolase"/>
    <property type="match status" value="2"/>
</dbReference>
<comment type="similarity">
    <text evidence="1 2">Belongs to the peptidase S10 family.</text>
</comment>
<dbReference type="InterPro" id="IPR029058">
    <property type="entry name" value="AB_hydrolase_fold"/>
</dbReference>
<dbReference type="SUPFAM" id="SSF53474">
    <property type="entry name" value="alpha/beta-Hydrolases"/>
    <property type="match status" value="2"/>
</dbReference>
<dbReference type="Proteomes" id="UP000887540">
    <property type="component" value="Unplaced"/>
</dbReference>
<protein>
    <recommendedName>
        <fullName evidence="2">Carboxypeptidase</fullName>
        <ecNumber evidence="2">3.4.16.-</ecNumber>
    </recommendedName>
</protein>
<dbReference type="EC" id="3.4.16.-" evidence="2"/>
<organism evidence="4 5">
    <name type="scientific">Acrobeloides nanus</name>
    <dbReference type="NCBI Taxonomy" id="290746"/>
    <lineage>
        <taxon>Eukaryota</taxon>
        <taxon>Metazoa</taxon>
        <taxon>Ecdysozoa</taxon>
        <taxon>Nematoda</taxon>
        <taxon>Chromadorea</taxon>
        <taxon>Rhabditida</taxon>
        <taxon>Tylenchina</taxon>
        <taxon>Cephalobomorpha</taxon>
        <taxon>Cephaloboidea</taxon>
        <taxon>Cephalobidae</taxon>
        <taxon>Acrobeloides</taxon>
    </lineage>
</organism>
<dbReference type="InterPro" id="IPR033124">
    <property type="entry name" value="Ser_caboxypep_his_AS"/>
</dbReference>
<dbReference type="PROSITE" id="PS00131">
    <property type="entry name" value="CARBOXYPEPT_SER_SER"/>
    <property type="match status" value="1"/>
</dbReference>
<keyword evidence="4" id="KW-1185">Reference proteome</keyword>
<dbReference type="WBParaSite" id="ACRNAN_scaffold3433.g23222.t1">
    <property type="protein sequence ID" value="ACRNAN_scaffold3433.g23222.t1"/>
    <property type="gene ID" value="ACRNAN_scaffold3433.g23222"/>
</dbReference>
<dbReference type="GO" id="GO:0006508">
    <property type="term" value="P:proteolysis"/>
    <property type="evidence" value="ECO:0007669"/>
    <property type="project" value="UniProtKB-KW"/>
</dbReference>
<dbReference type="PANTHER" id="PTHR11802">
    <property type="entry name" value="SERINE PROTEASE FAMILY S10 SERINE CARBOXYPEPTIDASE"/>
    <property type="match status" value="1"/>
</dbReference>
<dbReference type="PRINTS" id="PR00724">
    <property type="entry name" value="CRBOXYPTASEC"/>
</dbReference>
<accession>A0A914DQ04</accession>
<dbReference type="PANTHER" id="PTHR11802:SF480">
    <property type="entry name" value="CARBOXYPEPTIDASE"/>
    <property type="match status" value="1"/>
</dbReference>
<feature type="compositionally biased region" description="Low complexity" evidence="3">
    <location>
        <begin position="632"/>
        <end position="671"/>
    </location>
</feature>
<dbReference type="Pfam" id="PF00450">
    <property type="entry name" value="Peptidase_S10"/>
    <property type="match status" value="2"/>
</dbReference>
<evidence type="ECO:0000256" key="2">
    <source>
        <dbReference type="RuleBase" id="RU361156"/>
    </source>
</evidence>
<keyword evidence="2" id="KW-0378">Hydrolase</keyword>
<dbReference type="AlphaFoldDB" id="A0A914DQ04"/>
<sequence>MTALDNAEALELLTTRFPEYKNRDFYILGESYAGVYVPTLTLEVINRILSNSSQIALKLVGMGLGNGQLSHVYQTNAYVDLAFYRGVIGIDYIGYKSDGTAYPIQTGNSEHDNCANEVFKIALTDLFDIGYNPYNMNQDCYATNYGDFSQNSGSQLLINTKSTDPFMGFPCYVSDATTAYLNQKSVMDAIHIPSSLNISWSECSGIVQTNYTVQYWDSKTIFTNILSTNYPLKVLVMNGDLDGVCSFLADEWFVEDFANSSHIGLSANRTSWIYQQAPGLLTNVAGFVKKFKSTTGLFEIDLITVKGAGHLVPQDRPGPALNVLANFLSSERNYSSFVNISLTPKPLFNPPKIYTIKEKIVHRGRIEPISFDDLKPDQVSNLPGVYVPTLSLLLIQTLQNDSSLKINFKGFLIGNGFESFRRFDSMTKHGYNYFHGRIGKEEWESIRACCDPPGEIFCNISKYVNEDGSPKDNSTCALLVTHDWHTEFGYDDFNLYQDCYNYTVPNLLFHFIENFSHLSTQQISNFGLLMNYGSTDSNGGFQCLSYHASELYLNRTDTTLNRTKWLYTINNWTSFVTAGFVKSLNFYGMASLDLLTIKGAGHFADTDRPGPSLQVLYNFLKSSNYSTPVPEPQSSTSSPDTTSTTPSTLASNSPDTTSTAPSTLASTSNPSGSGVNSLFNSYFTLVLTSFYLVYKII</sequence>
<evidence type="ECO:0000313" key="5">
    <source>
        <dbReference type="WBParaSite" id="ACRNAN_scaffold3433.g23222.t1"/>
    </source>
</evidence>
<evidence type="ECO:0000256" key="3">
    <source>
        <dbReference type="SAM" id="MobiDB-lite"/>
    </source>
</evidence>
<reference evidence="5" key="1">
    <citation type="submission" date="2022-11" db="UniProtKB">
        <authorList>
            <consortium name="WormBaseParasite"/>
        </authorList>
    </citation>
    <scope>IDENTIFICATION</scope>
</reference>
<keyword evidence="2" id="KW-0645">Protease</keyword>
<proteinExistence type="inferred from homology"/>
<dbReference type="InterPro" id="IPR018202">
    <property type="entry name" value="Ser_caboxypep_ser_AS"/>
</dbReference>
<dbReference type="InterPro" id="IPR001563">
    <property type="entry name" value="Peptidase_S10"/>
</dbReference>
<dbReference type="PROSITE" id="PS00560">
    <property type="entry name" value="CARBOXYPEPT_SER_HIS"/>
    <property type="match status" value="1"/>
</dbReference>
<dbReference type="GO" id="GO:0004185">
    <property type="term" value="F:serine-type carboxypeptidase activity"/>
    <property type="evidence" value="ECO:0007669"/>
    <property type="project" value="UniProtKB-UniRule"/>
</dbReference>
<feature type="region of interest" description="Disordered" evidence="3">
    <location>
        <begin position="627"/>
        <end position="672"/>
    </location>
</feature>
<evidence type="ECO:0000313" key="4">
    <source>
        <dbReference type="Proteomes" id="UP000887540"/>
    </source>
</evidence>
<evidence type="ECO:0000256" key="1">
    <source>
        <dbReference type="ARBA" id="ARBA00009431"/>
    </source>
</evidence>